<dbReference type="AlphaFoldDB" id="A0AAN9L339"/>
<organism evidence="1 2">
    <name type="scientific">Canavalia gladiata</name>
    <name type="common">Sword bean</name>
    <name type="synonym">Dolichos gladiatus</name>
    <dbReference type="NCBI Taxonomy" id="3824"/>
    <lineage>
        <taxon>Eukaryota</taxon>
        <taxon>Viridiplantae</taxon>
        <taxon>Streptophyta</taxon>
        <taxon>Embryophyta</taxon>
        <taxon>Tracheophyta</taxon>
        <taxon>Spermatophyta</taxon>
        <taxon>Magnoliopsida</taxon>
        <taxon>eudicotyledons</taxon>
        <taxon>Gunneridae</taxon>
        <taxon>Pentapetalae</taxon>
        <taxon>rosids</taxon>
        <taxon>fabids</taxon>
        <taxon>Fabales</taxon>
        <taxon>Fabaceae</taxon>
        <taxon>Papilionoideae</taxon>
        <taxon>50 kb inversion clade</taxon>
        <taxon>NPAAA clade</taxon>
        <taxon>indigoferoid/millettioid clade</taxon>
        <taxon>Phaseoleae</taxon>
        <taxon>Canavalia</taxon>
    </lineage>
</organism>
<evidence type="ECO:0000313" key="1">
    <source>
        <dbReference type="EMBL" id="KAK7328512.1"/>
    </source>
</evidence>
<comment type="caution">
    <text evidence="1">The sequence shown here is derived from an EMBL/GenBank/DDBJ whole genome shotgun (WGS) entry which is preliminary data.</text>
</comment>
<keyword evidence="2" id="KW-1185">Reference proteome</keyword>
<dbReference type="EMBL" id="JAYMYQ010000005">
    <property type="protein sequence ID" value="KAK7328512.1"/>
    <property type="molecule type" value="Genomic_DNA"/>
</dbReference>
<sequence length="243" mass="27078">MLEATTPATPNDHKAIHKSSGSINAHATLITSGRFQTIFIAFCRTNMVNGRLSITNTTYKNYKAAPIAKATPPEYLISLETQDTNDSKISGEYVNRNLHHLSSLGTQQQQPTLSKNSSNSSNSSVERLVLVCLVFPLLCESLSQVSSANQWLSPMQQYHAFRLTSLAMHVLIAPIRIQQIFTSNQGVEQFAKDIRPICLVLVTFILIQESYDLDRAYSNRASSMLPSPIEIGEGFWKTTEREL</sequence>
<proteinExistence type="predicted"/>
<protein>
    <submittedName>
        <fullName evidence="1">Uncharacterized protein</fullName>
    </submittedName>
</protein>
<reference evidence="1 2" key="1">
    <citation type="submission" date="2024-01" db="EMBL/GenBank/DDBJ databases">
        <title>The genomes of 5 underutilized Papilionoideae crops provide insights into root nodulation and disease resistanc.</title>
        <authorList>
            <person name="Jiang F."/>
        </authorList>
    </citation>
    <scope>NUCLEOTIDE SEQUENCE [LARGE SCALE GENOMIC DNA]</scope>
    <source>
        <strain evidence="1">LVBAO_FW01</strain>
        <tissue evidence="1">Leaves</tissue>
    </source>
</reference>
<dbReference type="Proteomes" id="UP001367508">
    <property type="component" value="Unassembled WGS sequence"/>
</dbReference>
<evidence type="ECO:0000313" key="2">
    <source>
        <dbReference type="Proteomes" id="UP001367508"/>
    </source>
</evidence>
<accession>A0AAN9L339</accession>
<gene>
    <name evidence="1" type="ORF">VNO77_22621</name>
</gene>
<name>A0AAN9L339_CANGL</name>